<dbReference type="Pfam" id="PF01161">
    <property type="entry name" value="PBP"/>
    <property type="match status" value="1"/>
</dbReference>
<evidence type="ECO:0000313" key="2">
    <source>
        <dbReference type="Proteomes" id="UP000186309"/>
    </source>
</evidence>
<dbReference type="PANTHER" id="PTHR30289:SF1">
    <property type="entry name" value="PEBP (PHOSPHATIDYLETHANOLAMINE-BINDING PROTEIN) FAMILY PROTEIN"/>
    <property type="match status" value="1"/>
</dbReference>
<evidence type="ECO:0000313" key="1">
    <source>
        <dbReference type="EMBL" id="APW63851.1"/>
    </source>
</evidence>
<dbReference type="InterPro" id="IPR036610">
    <property type="entry name" value="PEBP-like_sf"/>
</dbReference>
<sequence>MSRPRTVGNEAGKLTVDGRRGLRHPKSVTAVFRSLLGLPVLLAALTSCGRIPPTESILHKDPKMNTILLQSPAFADGGAIPKVYTCDGKDVSPPLEWSGVPDAAKSLALVVEDPDAPRGTWTHWVIFDVPASVRGLNEGVPAHERVTVAAGGETALQGKNDFKKTGYGGPCPPSGTHRYVFHLFALDAELGLGPKATRQDVLRSIKGHVLAQGELMGRYSR</sequence>
<dbReference type="SUPFAM" id="SSF49777">
    <property type="entry name" value="PEBP-like"/>
    <property type="match status" value="1"/>
</dbReference>
<keyword evidence="2" id="KW-1185">Reference proteome</keyword>
<proteinExistence type="predicted"/>
<keyword evidence="1" id="KW-0449">Lipoprotein</keyword>
<name>A0A1U7CY58_9BACT</name>
<dbReference type="EMBL" id="CP019082">
    <property type="protein sequence ID" value="APW63851.1"/>
    <property type="molecule type" value="Genomic_DNA"/>
</dbReference>
<dbReference type="Gene3D" id="3.90.280.10">
    <property type="entry name" value="PEBP-like"/>
    <property type="match status" value="1"/>
</dbReference>
<dbReference type="KEGG" id="pbor:BSF38_05431"/>
<dbReference type="AlphaFoldDB" id="A0A1U7CY58"/>
<dbReference type="STRING" id="1387353.BSF38_05431"/>
<dbReference type="RefSeq" id="WP_210405652.1">
    <property type="nucleotide sequence ID" value="NZ_CP019082.1"/>
</dbReference>
<dbReference type="Proteomes" id="UP000186309">
    <property type="component" value="Chromosome"/>
</dbReference>
<gene>
    <name evidence="1" type="primary">lppC</name>
    <name evidence="1" type="ORF">BSF38_05431</name>
</gene>
<protein>
    <submittedName>
        <fullName evidence="1">Lipoprotein LppC</fullName>
    </submittedName>
</protein>
<dbReference type="InterPro" id="IPR008914">
    <property type="entry name" value="PEBP"/>
</dbReference>
<dbReference type="NCBIfam" id="TIGR00481">
    <property type="entry name" value="YbhB/YbcL family Raf kinase inhibitor-like protein"/>
    <property type="match status" value="1"/>
</dbReference>
<reference evidence="2" key="1">
    <citation type="submission" date="2016-12" db="EMBL/GenBank/DDBJ databases">
        <title>Comparative genomics of four Isosphaeraceae planctomycetes: a common pool of plasmids and glycoside hydrolase genes.</title>
        <authorList>
            <person name="Ivanova A."/>
        </authorList>
    </citation>
    <scope>NUCLEOTIDE SEQUENCE [LARGE SCALE GENOMIC DNA]</scope>
    <source>
        <strain evidence="2">PX4</strain>
    </source>
</reference>
<organism evidence="1 2">
    <name type="scientific">Paludisphaera borealis</name>
    <dbReference type="NCBI Taxonomy" id="1387353"/>
    <lineage>
        <taxon>Bacteria</taxon>
        <taxon>Pseudomonadati</taxon>
        <taxon>Planctomycetota</taxon>
        <taxon>Planctomycetia</taxon>
        <taxon>Isosphaerales</taxon>
        <taxon>Isosphaeraceae</taxon>
        <taxon>Paludisphaera</taxon>
    </lineage>
</organism>
<accession>A0A1U7CY58</accession>
<dbReference type="CDD" id="cd00865">
    <property type="entry name" value="PEBP_bact_arch"/>
    <property type="match status" value="1"/>
</dbReference>
<dbReference type="PANTHER" id="PTHR30289">
    <property type="entry name" value="UNCHARACTERIZED PROTEIN YBCL-RELATED"/>
    <property type="match status" value="1"/>
</dbReference>
<dbReference type="InterPro" id="IPR005247">
    <property type="entry name" value="YbhB_YbcL/LppC-like"/>
</dbReference>